<protein>
    <submittedName>
        <fullName evidence="2">Uncharacterized protein</fullName>
    </submittedName>
</protein>
<feature type="compositionally biased region" description="Basic and acidic residues" evidence="1">
    <location>
        <begin position="1"/>
        <end position="15"/>
    </location>
</feature>
<reference evidence="2 3" key="1">
    <citation type="submission" date="2019-03" db="EMBL/GenBank/DDBJ databases">
        <title>First draft genome of Liparis tanakae, snailfish: a comprehensive survey of snailfish specific genes.</title>
        <authorList>
            <person name="Kim W."/>
            <person name="Song I."/>
            <person name="Jeong J.-H."/>
            <person name="Kim D."/>
            <person name="Kim S."/>
            <person name="Ryu S."/>
            <person name="Song J.Y."/>
            <person name="Lee S.K."/>
        </authorList>
    </citation>
    <scope>NUCLEOTIDE SEQUENCE [LARGE SCALE GENOMIC DNA]</scope>
    <source>
        <tissue evidence="2">Muscle</tissue>
    </source>
</reference>
<keyword evidence="3" id="KW-1185">Reference proteome</keyword>
<dbReference type="EMBL" id="SRLO01000054">
    <property type="protein sequence ID" value="TNN80564.1"/>
    <property type="molecule type" value="Genomic_DNA"/>
</dbReference>
<sequence length="104" mass="11660">MREKRDSGDKEDPTRWAEAVQSPHHVASHGEHFATVSAVAIDALRAGERESKCSHSRICDLSEIPLFKQHGGALPTQQEGTLRLNISHTPAERKEQGHVRMHYD</sequence>
<accession>A0A4Z2ISS8</accession>
<feature type="region of interest" description="Disordered" evidence="1">
    <location>
        <begin position="1"/>
        <end position="29"/>
    </location>
</feature>
<evidence type="ECO:0000256" key="1">
    <source>
        <dbReference type="SAM" id="MobiDB-lite"/>
    </source>
</evidence>
<dbReference type="Proteomes" id="UP000314294">
    <property type="component" value="Unassembled WGS sequence"/>
</dbReference>
<proteinExistence type="predicted"/>
<evidence type="ECO:0000313" key="3">
    <source>
        <dbReference type="Proteomes" id="UP000314294"/>
    </source>
</evidence>
<name>A0A4Z2ISS8_9TELE</name>
<dbReference type="AlphaFoldDB" id="A0A4Z2ISS8"/>
<gene>
    <name evidence="2" type="ORF">EYF80_009304</name>
</gene>
<comment type="caution">
    <text evidence="2">The sequence shown here is derived from an EMBL/GenBank/DDBJ whole genome shotgun (WGS) entry which is preliminary data.</text>
</comment>
<evidence type="ECO:0000313" key="2">
    <source>
        <dbReference type="EMBL" id="TNN80564.1"/>
    </source>
</evidence>
<organism evidence="2 3">
    <name type="scientific">Liparis tanakae</name>
    <name type="common">Tanaka's snailfish</name>
    <dbReference type="NCBI Taxonomy" id="230148"/>
    <lineage>
        <taxon>Eukaryota</taxon>
        <taxon>Metazoa</taxon>
        <taxon>Chordata</taxon>
        <taxon>Craniata</taxon>
        <taxon>Vertebrata</taxon>
        <taxon>Euteleostomi</taxon>
        <taxon>Actinopterygii</taxon>
        <taxon>Neopterygii</taxon>
        <taxon>Teleostei</taxon>
        <taxon>Neoteleostei</taxon>
        <taxon>Acanthomorphata</taxon>
        <taxon>Eupercaria</taxon>
        <taxon>Perciformes</taxon>
        <taxon>Cottioidei</taxon>
        <taxon>Cottales</taxon>
        <taxon>Liparidae</taxon>
        <taxon>Liparis</taxon>
    </lineage>
</organism>